<gene>
    <name evidence="2" type="ORF">SteCoe_7326</name>
</gene>
<evidence type="ECO:0000313" key="2">
    <source>
        <dbReference type="EMBL" id="OMJ90305.1"/>
    </source>
</evidence>
<dbReference type="GO" id="GO:0035091">
    <property type="term" value="F:phosphatidylinositol binding"/>
    <property type="evidence" value="ECO:0007669"/>
    <property type="project" value="InterPro"/>
</dbReference>
<dbReference type="InterPro" id="IPR036871">
    <property type="entry name" value="PX_dom_sf"/>
</dbReference>
<feature type="domain" description="PX" evidence="1">
    <location>
        <begin position="33"/>
        <end position="111"/>
    </location>
</feature>
<dbReference type="EMBL" id="MPUH01000105">
    <property type="protein sequence ID" value="OMJ90305.1"/>
    <property type="molecule type" value="Genomic_DNA"/>
</dbReference>
<name>A0A1R2CMW4_9CILI</name>
<organism evidence="2 3">
    <name type="scientific">Stentor coeruleus</name>
    <dbReference type="NCBI Taxonomy" id="5963"/>
    <lineage>
        <taxon>Eukaryota</taxon>
        <taxon>Sar</taxon>
        <taxon>Alveolata</taxon>
        <taxon>Ciliophora</taxon>
        <taxon>Postciliodesmatophora</taxon>
        <taxon>Heterotrichea</taxon>
        <taxon>Heterotrichida</taxon>
        <taxon>Stentoridae</taxon>
        <taxon>Stentor</taxon>
    </lineage>
</organism>
<comment type="caution">
    <text evidence="2">The sequence shown here is derived from an EMBL/GenBank/DDBJ whole genome shotgun (WGS) entry which is preliminary data.</text>
</comment>
<accession>A0A1R2CMW4</accession>
<protein>
    <recommendedName>
        <fullName evidence="1">PX domain-containing protein</fullName>
    </recommendedName>
</protein>
<dbReference type="Pfam" id="PF00787">
    <property type="entry name" value="PX"/>
    <property type="match status" value="1"/>
</dbReference>
<sequence>MEEEIQISVSVTEYQIDTANWLKLIKYIIKITDSAGEHSVQRSAKDFKILRKFLLVWWPGCIIPAIPYEYSKKNPNQTLIPSCLNAYNIFLNKIIQCNYLVKSEIIQTFLKGTVEFSKAAFDYKIPAYSIIAESFENNFKENLEYQTNIEIINKLQETKEKFVNAVKVVENVEKIVRKNCKNVDEFKKGSSDMVNELLVTEKWLKPEVEEKKIEFEDFNAGHKYEIWLIEQLETLYGAIEAIGKIDELVKVREMIETSINSTNLELQKLALGKKTLATLISNKDDVLKLKQHHLDDLNAQLKALDIIIPVISSKLFNNDIPVIEQNNAASFERETKNFLGLFSKDLSNIKGVISNTN</sequence>
<keyword evidence="3" id="KW-1185">Reference proteome</keyword>
<dbReference type="AlphaFoldDB" id="A0A1R2CMW4"/>
<dbReference type="SUPFAM" id="SSF64268">
    <property type="entry name" value="PX domain"/>
    <property type="match status" value="1"/>
</dbReference>
<dbReference type="InterPro" id="IPR001683">
    <property type="entry name" value="PX_dom"/>
</dbReference>
<evidence type="ECO:0000259" key="1">
    <source>
        <dbReference type="Pfam" id="PF00787"/>
    </source>
</evidence>
<dbReference type="Gene3D" id="3.30.1520.10">
    <property type="entry name" value="Phox-like domain"/>
    <property type="match status" value="1"/>
</dbReference>
<evidence type="ECO:0000313" key="3">
    <source>
        <dbReference type="Proteomes" id="UP000187209"/>
    </source>
</evidence>
<proteinExistence type="predicted"/>
<dbReference type="CDD" id="cd06093">
    <property type="entry name" value="PX_domain"/>
    <property type="match status" value="1"/>
</dbReference>
<reference evidence="2 3" key="1">
    <citation type="submission" date="2016-11" db="EMBL/GenBank/DDBJ databases">
        <title>The macronuclear genome of Stentor coeruleus: a giant cell with tiny introns.</title>
        <authorList>
            <person name="Slabodnick M."/>
            <person name="Ruby J.G."/>
            <person name="Reiff S.B."/>
            <person name="Swart E.C."/>
            <person name="Gosai S."/>
            <person name="Prabakaran S."/>
            <person name="Witkowska E."/>
            <person name="Larue G.E."/>
            <person name="Fisher S."/>
            <person name="Freeman R.M."/>
            <person name="Gunawardena J."/>
            <person name="Chu W."/>
            <person name="Stover N.A."/>
            <person name="Gregory B.D."/>
            <person name="Nowacki M."/>
            <person name="Derisi J."/>
            <person name="Roy S.W."/>
            <person name="Marshall W.F."/>
            <person name="Sood P."/>
        </authorList>
    </citation>
    <scope>NUCLEOTIDE SEQUENCE [LARGE SCALE GENOMIC DNA]</scope>
    <source>
        <strain evidence="2">WM001</strain>
    </source>
</reference>
<dbReference type="Proteomes" id="UP000187209">
    <property type="component" value="Unassembled WGS sequence"/>
</dbReference>